<feature type="domain" description="BZIP" evidence="3">
    <location>
        <begin position="151"/>
        <end position="214"/>
    </location>
</feature>
<organism evidence="4 5">
    <name type="scientific">Caenorhabditis angaria</name>
    <dbReference type="NCBI Taxonomy" id="860376"/>
    <lineage>
        <taxon>Eukaryota</taxon>
        <taxon>Metazoa</taxon>
        <taxon>Ecdysozoa</taxon>
        <taxon>Nematoda</taxon>
        <taxon>Chromadorea</taxon>
        <taxon>Rhabditida</taxon>
        <taxon>Rhabditina</taxon>
        <taxon>Rhabditomorpha</taxon>
        <taxon>Rhabditoidea</taxon>
        <taxon>Rhabditidae</taxon>
        <taxon>Peloderinae</taxon>
        <taxon>Caenorhabditis</taxon>
    </lineage>
</organism>
<dbReference type="OrthoDB" id="5801617at2759"/>
<sequence>MNKALILILTVFLMSGTMAQWGYGMPYGGYPYGYPPPPPPPYYGGYGGYPGYGYGYGYRNPVGSAVRGALIGAALGALAGILILLNITLFPIFFVEKSCVVDWKMTKLMFGDFDTPSLLDSPGLISCKSLRESRSSTSGFEEDEPKDGIEISEEEKKRIRNTEAARRCREKVKKRTIELETELRDLSRANSIMHHKRQNLLSQIIQQIEELKAIVNKNPSAYAIASRDSMIIVNEYVQAVRQKRRKIDEEYFKESF</sequence>
<dbReference type="AlphaFoldDB" id="A0A9P1IVQ7"/>
<evidence type="ECO:0000313" key="4">
    <source>
        <dbReference type="EMBL" id="CAI5451924.1"/>
    </source>
</evidence>
<evidence type="ECO:0000259" key="3">
    <source>
        <dbReference type="PROSITE" id="PS50217"/>
    </source>
</evidence>
<name>A0A9P1IVQ7_9PELO</name>
<feature type="chain" id="PRO_5040183746" description="BZIP domain-containing protein" evidence="2">
    <location>
        <begin position="20"/>
        <end position="256"/>
    </location>
</feature>
<dbReference type="Gene3D" id="1.20.5.170">
    <property type="match status" value="1"/>
</dbReference>
<dbReference type="Proteomes" id="UP001152747">
    <property type="component" value="Unassembled WGS sequence"/>
</dbReference>
<keyword evidence="1" id="KW-0472">Membrane</keyword>
<protein>
    <recommendedName>
        <fullName evidence="3">BZIP domain-containing protein</fullName>
    </recommendedName>
</protein>
<dbReference type="GO" id="GO:0003700">
    <property type="term" value="F:DNA-binding transcription factor activity"/>
    <property type="evidence" value="ECO:0007669"/>
    <property type="project" value="InterPro"/>
</dbReference>
<evidence type="ECO:0000256" key="2">
    <source>
        <dbReference type="SAM" id="SignalP"/>
    </source>
</evidence>
<dbReference type="SUPFAM" id="SSF57959">
    <property type="entry name" value="Leucine zipper domain"/>
    <property type="match status" value="1"/>
</dbReference>
<dbReference type="EMBL" id="CANHGI010000005">
    <property type="protein sequence ID" value="CAI5451924.1"/>
    <property type="molecule type" value="Genomic_DNA"/>
</dbReference>
<keyword evidence="2" id="KW-0732">Signal</keyword>
<dbReference type="PROSITE" id="PS00036">
    <property type="entry name" value="BZIP_BASIC"/>
    <property type="match status" value="1"/>
</dbReference>
<dbReference type="Pfam" id="PF07716">
    <property type="entry name" value="bZIP_2"/>
    <property type="match status" value="1"/>
</dbReference>
<comment type="caution">
    <text evidence="4">The sequence shown here is derived from an EMBL/GenBank/DDBJ whole genome shotgun (WGS) entry which is preliminary data.</text>
</comment>
<dbReference type="CDD" id="cd14686">
    <property type="entry name" value="bZIP"/>
    <property type="match status" value="1"/>
</dbReference>
<reference evidence="4" key="1">
    <citation type="submission" date="2022-11" db="EMBL/GenBank/DDBJ databases">
        <authorList>
            <person name="Kikuchi T."/>
        </authorList>
    </citation>
    <scope>NUCLEOTIDE SEQUENCE</scope>
    <source>
        <strain evidence="4">PS1010</strain>
    </source>
</reference>
<dbReference type="SMART" id="SM00338">
    <property type="entry name" value="BRLZ"/>
    <property type="match status" value="1"/>
</dbReference>
<feature type="signal peptide" evidence="2">
    <location>
        <begin position="1"/>
        <end position="19"/>
    </location>
</feature>
<keyword evidence="1" id="KW-1133">Transmembrane helix</keyword>
<evidence type="ECO:0000256" key="1">
    <source>
        <dbReference type="SAM" id="Phobius"/>
    </source>
</evidence>
<gene>
    <name evidence="4" type="ORF">CAMP_LOCUS14561</name>
</gene>
<dbReference type="PROSITE" id="PS50217">
    <property type="entry name" value="BZIP"/>
    <property type="match status" value="1"/>
</dbReference>
<feature type="transmembrane region" description="Helical" evidence="1">
    <location>
        <begin position="69"/>
        <end position="95"/>
    </location>
</feature>
<accession>A0A9P1IVQ7</accession>
<dbReference type="InterPro" id="IPR046347">
    <property type="entry name" value="bZIP_sf"/>
</dbReference>
<evidence type="ECO:0000313" key="5">
    <source>
        <dbReference type="Proteomes" id="UP001152747"/>
    </source>
</evidence>
<proteinExistence type="predicted"/>
<dbReference type="InterPro" id="IPR004827">
    <property type="entry name" value="bZIP"/>
</dbReference>
<keyword evidence="1" id="KW-0812">Transmembrane</keyword>
<keyword evidence="5" id="KW-1185">Reference proteome</keyword>